<protein>
    <submittedName>
        <fullName evidence="2">Uncharacterized protein</fullName>
    </submittedName>
</protein>
<feature type="region of interest" description="Disordered" evidence="1">
    <location>
        <begin position="56"/>
        <end position="75"/>
    </location>
</feature>
<gene>
    <name evidence="2" type="ORF">F8M41_007193</name>
</gene>
<dbReference type="EMBL" id="WTPW01001716">
    <property type="protein sequence ID" value="KAF0419073.1"/>
    <property type="molecule type" value="Genomic_DNA"/>
</dbReference>
<comment type="caution">
    <text evidence="2">The sequence shown here is derived from an EMBL/GenBank/DDBJ whole genome shotgun (WGS) entry which is preliminary data.</text>
</comment>
<accession>A0A8H4A3J2</accession>
<feature type="compositionally biased region" description="Polar residues" evidence="1">
    <location>
        <begin position="56"/>
        <end position="66"/>
    </location>
</feature>
<reference evidence="2 3" key="1">
    <citation type="journal article" date="2019" name="Environ. Microbiol.">
        <title>At the nexus of three kingdoms: the genome of the mycorrhizal fungus Gigaspora margarita provides insights into plant, endobacterial and fungal interactions.</title>
        <authorList>
            <person name="Venice F."/>
            <person name="Ghignone S."/>
            <person name="Salvioli di Fossalunga A."/>
            <person name="Amselem J."/>
            <person name="Novero M."/>
            <person name="Xianan X."/>
            <person name="Sedzielewska Toro K."/>
            <person name="Morin E."/>
            <person name="Lipzen A."/>
            <person name="Grigoriev I.V."/>
            <person name="Henrissat B."/>
            <person name="Martin F.M."/>
            <person name="Bonfante P."/>
        </authorList>
    </citation>
    <scope>NUCLEOTIDE SEQUENCE [LARGE SCALE GENOMIC DNA]</scope>
    <source>
        <strain evidence="2 3">BEG34</strain>
    </source>
</reference>
<evidence type="ECO:0000256" key="1">
    <source>
        <dbReference type="SAM" id="MobiDB-lite"/>
    </source>
</evidence>
<evidence type="ECO:0000313" key="3">
    <source>
        <dbReference type="Proteomes" id="UP000439903"/>
    </source>
</evidence>
<dbReference type="AlphaFoldDB" id="A0A8H4A3J2"/>
<name>A0A8H4A3J2_GIGMA</name>
<evidence type="ECO:0000313" key="2">
    <source>
        <dbReference type="EMBL" id="KAF0419073.1"/>
    </source>
</evidence>
<sequence>MSQSTNMEEMQETFTQRFISMDEEQTHTLTKRPKIQHESAQFTVQKTGEISLTPSEYEMTSSMQETTTKKKIDDH</sequence>
<proteinExistence type="predicted"/>
<dbReference type="Proteomes" id="UP000439903">
    <property type="component" value="Unassembled WGS sequence"/>
</dbReference>
<organism evidence="2 3">
    <name type="scientific">Gigaspora margarita</name>
    <dbReference type="NCBI Taxonomy" id="4874"/>
    <lineage>
        <taxon>Eukaryota</taxon>
        <taxon>Fungi</taxon>
        <taxon>Fungi incertae sedis</taxon>
        <taxon>Mucoromycota</taxon>
        <taxon>Glomeromycotina</taxon>
        <taxon>Glomeromycetes</taxon>
        <taxon>Diversisporales</taxon>
        <taxon>Gigasporaceae</taxon>
        <taxon>Gigaspora</taxon>
    </lineage>
</organism>
<keyword evidence="3" id="KW-1185">Reference proteome</keyword>